<dbReference type="InterPro" id="IPR009051">
    <property type="entry name" value="Helical_ferredxn"/>
</dbReference>
<feature type="domain" description="4Fe-4S ferredoxin-type" evidence="4">
    <location>
        <begin position="294"/>
        <end position="323"/>
    </location>
</feature>
<evidence type="ECO:0000256" key="3">
    <source>
        <dbReference type="ARBA" id="ARBA00023014"/>
    </source>
</evidence>
<keyword evidence="3" id="KW-0411">Iron-sulfur</keyword>
<dbReference type="PANTHER" id="PTHR40447">
    <property type="entry name" value="ANAEROBIC SULFITE REDUCTASE SUBUNIT A"/>
    <property type="match status" value="1"/>
</dbReference>
<protein>
    <submittedName>
        <fullName evidence="5">Anaerobic sulfite reductase subunit A</fullName>
    </submittedName>
</protein>
<gene>
    <name evidence="5" type="ORF">SpAn4DRAFT_3679</name>
</gene>
<dbReference type="InterPro" id="IPR017900">
    <property type="entry name" value="4Fe4S_Fe_S_CS"/>
</dbReference>
<dbReference type="GO" id="GO:0046872">
    <property type="term" value="F:metal ion binding"/>
    <property type="evidence" value="ECO:0007669"/>
    <property type="project" value="UniProtKB-KW"/>
</dbReference>
<dbReference type="PROSITE" id="PS51379">
    <property type="entry name" value="4FE4S_FER_2"/>
    <property type="match status" value="2"/>
</dbReference>
<accession>A0A0U1KY05</accession>
<dbReference type="PANTHER" id="PTHR40447:SF1">
    <property type="entry name" value="ANAEROBIC SULFITE REDUCTASE SUBUNIT A"/>
    <property type="match status" value="1"/>
</dbReference>
<feature type="domain" description="4Fe-4S ferredoxin-type" evidence="4">
    <location>
        <begin position="212"/>
        <end position="244"/>
    </location>
</feature>
<proteinExistence type="predicted"/>
<dbReference type="PROSITE" id="PS00198">
    <property type="entry name" value="4FE4S_FER_1"/>
    <property type="match status" value="2"/>
</dbReference>
<keyword evidence="6" id="KW-1185">Reference proteome</keyword>
<evidence type="ECO:0000259" key="4">
    <source>
        <dbReference type="PROSITE" id="PS51379"/>
    </source>
</evidence>
<keyword evidence="1" id="KW-0479">Metal-binding</keyword>
<dbReference type="InterPro" id="IPR017896">
    <property type="entry name" value="4Fe4S_Fe-S-bd"/>
</dbReference>
<evidence type="ECO:0000256" key="1">
    <source>
        <dbReference type="ARBA" id="ARBA00022723"/>
    </source>
</evidence>
<sequence>MGYCLDKAGFNQVLQALSRENVIYAPKLFKDGGSFSDTDRIRYGEIQTVEEIIFDRKSEYSFKEVLLPLSQTLFFFTEDAVKEADAPHKGAIILLRSCDLHAVKRLDTIYLENGGEDYYYKRLREKVKFILLGCQHSFENCFCVDMGTNQTADYDAYLEMKNDKVYVDNHNEAWDAALAARSTGTPVVIPAYVTQNETRVHIPEGITLDVMHSKMWDEYDSRCINCGRCNFVCPTCTCFTMQDIFYTDNGNAGERRRVWAACMVDGFTEVAGGGSYRKKNGQRMRFKVLHKVYDYKKRNGYHMCVGCGRCDDICPEYISFSNSINKLADSSKEVAENAGK</sequence>
<evidence type="ECO:0000313" key="5">
    <source>
        <dbReference type="EMBL" id="CQR71813.1"/>
    </source>
</evidence>
<dbReference type="InterPro" id="IPR014259">
    <property type="entry name" value="Sulphite_reductase_A"/>
</dbReference>
<dbReference type="Gene3D" id="1.10.1060.10">
    <property type="entry name" value="Alpha-helical ferredoxin"/>
    <property type="match status" value="1"/>
</dbReference>
<organism evidence="5 6">
    <name type="scientific">Sporomusa ovata</name>
    <dbReference type="NCBI Taxonomy" id="2378"/>
    <lineage>
        <taxon>Bacteria</taxon>
        <taxon>Bacillati</taxon>
        <taxon>Bacillota</taxon>
        <taxon>Negativicutes</taxon>
        <taxon>Selenomonadales</taxon>
        <taxon>Sporomusaceae</taxon>
        <taxon>Sporomusa</taxon>
    </lineage>
</organism>
<name>A0A0U1KY05_9FIRM</name>
<dbReference type="EMBL" id="CTRP01000005">
    <property type="protein sequence ID" value="CQR71813.1"/>
    <property type="molecule type" value="Genomic_DNA"/>
</dbReference>
<dbReference type="SUPFAM" id="SSF46548">
    <property type="entry name" value="alpha-helical ferredoxin"/>
    <property type="match status" value="1"/>
</dbReference>
<evidence type="ECO:0000313" key="6">
    <source>
        <dbReference type="Proteomes" id="UP000049855"/>
    </source>
</evidence>
<dbReference type="GO" id="GO:0051536">
    <property type="term" value="F:iron-sulfur cluster binding"/>
    <property type="evidence" value="ECO:0007669"/>
    <property type="project" value="UniProtKB-KW"/>
</dbReference>
<reference evidence="6" key="1">
    <citation type="submission" date="2015-03" db="EMBL/GenBank/DDBJ databases">
        <authorList>
            <person name="Nijsse Bart"/>
        </authorList>
    </citation>
    <scope>NUCLEOTIDE SEQUENCE [LARGE SCALE GENOMIC DNA]</scope>
</reference>
<evidence type="ECO:0000256" key="2">
    <source>
        <dbReference type="ARBA" id="ARBA00023004"/>
    </source>
</evidence>
<dbReference type="NCBIfam" id="TIGR02910">
    <property type="entry name" value="sulfite_red_A"/>
    <property type="match status" value="1"/>
</dbReference>
<dbReference type="Proteomes" id="UP000049855">
    <property type="component" value="Unassembled WGS sequence"/>
</dbReference>
<dbReference type="Pfam" id="PF17179">
    <property type="entry name" value="Fer4_22"/>
    <property type="match status" value="1"/>
</dbReference>
<keyword evidence="2" id="KW-0408">Iron</keyword>
<dbReference type="AlphaFoldDB" id="A0A0U1KY05"/>
<dbReference type="RefSeq" id="WP_021168888.1">
    <property type="nucleotide sequence ID" value="NZ_CTRP01000005.1"/>
</dbReference>